<keyword evidence="8" id="KW-0249">Electron transport</keyword>
<dbReference type="RefSeq" id="WP_057952552.1">
    <property type="nucleotide sequence ID" value="NZ_CP013118.1"/>
</dbReference>
<dbReference type="Gene3D" id="1.20.950.20">
    <property type="entry name" value="Transmembrane di-heme cytochromes, Chain C"/>
    <property type="match status" value="1"/>
</dbReference>
<comment type="subcellular location">
    <subcellularLocation>
        <location evidence="1">Cell membrane</location>
        <topology evidence="1">Multi-pass membrane protein</topology>
    </subcellularLocation>
</comment>
<proteinExistence type="inferred from homology"/>
<dbReference type="PANTHER" id="PTHR30485">
    <property type="entry name" value="NI/FE-HYDROGENASE 1 B-TYPE CYTOCHROME SUBUNIT"/>
    <property type="match status" value="1"/>
</dbReference>
<evidence type="ECO:0000259" key="13">
    <source>
        <dbReference type="Pfam" id="PF01292"/>
    </source>
</evidence>
<dbReference type="GO" id="GO:0009055">
    <property type="term" value="F:electron transfer activity"/>
    <property type="evidence" value="ECO:0007669"/>
    <property type="project" value="InterPro"/>
</dbReference>
<keyword evidence="6 12" id="KW-0812">Transmembrane</keyword>
<organism evidence="14 15">
    <name type="scientific">Salinivirga cyanobacteriivorans</name>
    <dbReference type="NCBI Taxonomy" id="1307839"/>
    <lineage>
        <taxon>Bacteria</taxon>
        <taxon>Pseudomonadati</taxon>
        <taxon>Bacteroidota</taxon>
        <taxon>Bacteroidia</taxon>
        <taxon>Bacteroidales</taxon>
        <taxon>Salinivirgaceae</taxon>
        <taxon>Salinivirga</taxon>
    </lineage>
</organism>
<evidence type="ECO:0000256" key="11">
    <source>
        <dbReference type="ARBA" id="ARBA00023136"/>
    </source>
</evidence>
<feature type="transmembrane region" description="Helical" evidence="12">
    <location>
        <begin position="158"/>
        <end position="184"/>
    </location>
</feature>
<evidence type="ECO:0000256" key="8">
    <source>
        <dbReference type="ARBA" id="ARBA00022982"/>
    </source>
</evidence>
<keyword evidence="10" id="KW-0408">Iron</keyword>
<dbReference type="AlphaFoldDB" id="A0A0S2HYL0"/>
<dbReference type="GO" id="GO:0022904">
    <property type="term" value="P:respiratory electron transport chain"/>
    <property type="evidence" value="ECO:0007669"/>
    <property type="project" value="InterPro"/>
</dbReference>
<reference evidence="14 15" key="1">
    <citation type="submission" date="2015-11" db="EMBL/GenBank/DDBJ databases">
        <title>Description and complete genome sequence of a novel strain predominating in hypersaline microbial mats and representing a new family of the Bacteriodetes phylum.</title>
        <authorList>
            <person name="Spring S."/>
            <person name="Bunk B."/>
            <person name="Sproer C."/>
            <person name="Klenk H.-P."/>
        </authorList>
    </citation>
    <scope>NUCLEOTIDE SEQUENCE [LARGE SCALE GENOMIC DNA]</scope>
    <source>
        <strain evidence="14 15">L21-Spi-D4</strain>
    </source>
</reference>
<evidence type="ECO:0000256" key="5">
    <source>
        <dbReference type="ARBA" id="ARBA00022617"/>
    </source>
</evidence>
<dbReference type="PRINTS" id="PR00161">
    <property type="entry name" value="NIHGNASECYTB"/>
</dbReference>
<evidence type="ECO:0000256" key="1">
    <source>
        <dbReference type="ARBA" id="ARBA00004651"/>
    </source>
</evidence>
<evidence type="ECO:0000313" key="14">
    <source>
        <dbReference type="EMBL" id="ALO15058.1"/>
    </source>
</evidence>
<name>A0A0S2HYL0_9BACT</name>
<evidence type="ECO:0000256" key="4">
    <source>
        <dbReference type="ARBA" id="ARBA00022475"/>
    </source>
</evidence>
<evidence type="ECO:0000313" key="15">
    <source>
        <dbReference type="Proteomes" id="UP000064893"/>
    </source>
</evidence>
<dbReference type="GO" id="GO:0020037">
    <property type="term" value="F:heme binding"/>
    <property type="evidence" value="ECO:0007669"/>
    <property type="project" value="TreeGrafter"/>
</dbReference>
<dbReference type="PANTHER" id="PTHR30485:SF1">
    <property type="entry name" value="CYTOCHROME YDHU-RELATED"/>
    <property type="match status" value="1"/>
</dbReference>
<dbReference type="GO" id="GO:0005506">
    <property type="term" value="F:iron ion binding"/>
    <property type="evidence" value="ECO:0007669"/>
    <property type="project" value="InterPro"/>
</dbReference>
<keyword evidence="7" id="KW-0479">Metal-binding</keyword>
<evidence type="ECO:0000256" key="6">
    <source>
        <dbReference type="ARBA" id="ARBA00022692"/>
    </source>
</evidence>
<evidence type="ECO:0000256" key="10">
    <source>
        <dbReference type="ARBA" id="ARBA00023004"/>
    </source>
</evidence>
<dbReference type="GO" id="GO:0005886">
    <property type="term" value="C:plasma membrane"/>
    <property type="evidence" value="ECO:0007669"/>
    <property type="project" value="UniProtKB-SubCell"/>
</dbReference>
<dbReference type="KEGG" id="blq:L21SP5_01408"/>
<comment type="similarity">
    <text evidence="2">Belongs to the HupC/HyaC/HydC family.</text>
</comment>
<dbReference type="InterPro" id="IPR016174">
    <property type="entry name" value="Di-haem_cyt_TM"/>
</dbReference>
<dbReference type="STRING" id="1307839.L21SP5_01408"/>
<dbReference type="Pfam" id="PF01292">
    <property type="entry name" value="Ni_hydr_CYTB"/>
    <property type="match status" value="1"/>
</dbReference>
<dbReference type="InterPro" id="IPR051542">
    <property type="entry name" value="Hydrogenase_cytochrome"/>
</dbReference>
<keyword evidence="5" id="KW-0349">Heme</keyword>
<dbReference type="OrthoDB" id="1117555at2"/>
<protein>
    <submittedName>
        <fullName evidence="14">Thiosulfate reductase cytochrome B subunit</fullName>
    </submittedName>
</protein>
<gene>
    <name evidence="14" type="ORF">L21SP5_01408</name>
</gene>
<keyword evidence="15" id="KW-1185">Reference proteome</keyword>
<dbReference type="InterPro" id="IPR000516">
    <property type="entry name" value="Ni-dep_Hydgase_cyt-B"/>
</dbReference>
<evidence type="ECO:0000256" key="2">
    <source>
        <dbReference type="ARBA" id="ARBA00008622"/>
    </source>
</evidence>
<sequence length="206" mass="23777">MNSEKLYLYPVWLRLWHGLNALCIIMLILTGISIQYSDIKYPFIPFDTAIILHNIFGVIAVVSYVFFFFANLFTENGKQYRIKMKGLLQRLTKQTQYYLTGYFKDAPKPYPIEKNNKFNPLQRIAYTSAMYLLMPIVIITGVALLFPEFIIDEVFEISGIQITAIVHAAAGFFISIFFIIHLYVASVGKHPLKNYKSIISGYHESH</sequence>
<accession>A0A0S2HYL0</accession>
<feature type="domain" description="Cytochrome b561 bacterial/Ni-hydrogenase" evidence="13">
    <location>
        <begin position="9"/>
        <end position="199"/>
    </location>
</feature>
<dbReference type="Proteomes" id="UP000064893">
    <property type="component" value="Chromosome"/>
</dbReference>
<keyword evidence="3" id="KW-0813">Transport</keyword>
<feature type="transmembrane region" description="Helical" evidence="12">
    <location>
        <begin position="124"/>
        <end position="146"/>
    </location>
</feature>
<evidence type="ECO:0000256" key="9">
    <source>
        <dbReference type="ARBA" id="ARBA00022989"/>
    </source>
</evidence>
<dbReference type="SUPFAM" id="SSF81342">
    <property type="entry name" value="Transmembrane di-heme cytochromes"/>
    <property type="match status" value="1"/>
</dbReference>
<keyword evidence="11 12" id="KW-0472">Membrane</keyword>
<evidence type="ECO:0000256" key="12">
    <source>
        <dbReference type="SAM" id="Phobius"/>
    </source>
</evidence>
<evidence type="ECO:0000256" key="7">
    <source>
        <dbReference type="ARBA" id="ARBA00022723"/>
    </source>
</evidence>
<feature type="transmembrane region" description="Helical" evidence="12">
    <location>
        <begin position="48"/>
        <end position="74"/>
    </location>
</feature>
<dbReference type="EMBL" id="CP013118">
    <property type="protein sequence ID" value="ALO15058.1"/>
    <property type="molecule type" value="Genomic_DNA"/>
</dbReference>
<keyword evidence="4" id="KW-1003">Cell membrane</keyword>
<evidence type="ECO:0000256" key="3">
    <source>
        <dbReference type="ARBA" id="ARBA00022448"/>
    </source>
</evidence>
<feature type="transmembrane region" description="Helical" evidence="12">
    <location>
        <begin position="12"/>
        <end position="36"/>
    </location>
</feature>
<keyword evidence="9 12" id="KW-1133">Transmembrane helix</keyword>
<dbReference type="InterPro" id="IPR011577">
    <property type="entry name" value="Cyt_b561_bac/Ni-Hgenase"/>
</dbReference>